<feature type="compositionally biased region" description="Polar residues" evidence="1">
    <location>
        <begin position="390"/>
        <end position="402"/>
    </location>
</feature>
<gene>
    <name evidence="2" type="ORF">M404DRAFT_998217</name>
</gene>
<dbReference type="EMBL" id="KN831960">
    <property type="protein sequence ID" value="KIO07489.1"/>
    <property type="molecule type" value="Genomic_DNA"/>
</dbReference>
<dbReference type="AlphaFoldDB" id="A0A0C3PHJ9"/>
<evidence type="ECO:0000313" key="3">
    <source>
        <dbReference type="Proteomes" id="UP000054217"/>
    </source>
</evidence>
<organism evidence="2 3">
    <name type="scientific">Pisolithus tinctorius Marx 270</name>
    <dbReference type="NCBI Taxonomy" id="870435"/>
    <lineage>
        <taxon>Eukaryota</taxon>
        <taxon>Fungi</taxon>
        <taxon>Dikarya</taxon>
        <taxon>Basidiomycota</taxon>
        <taxon>Agaricomycotina</taxon>
        <taxon>Agaricomycetes</taxon>
        <taxon>Agaricomycetidae</taxon>
        <taxon>Boletales</taxon>
        <taxon>Sclerodermatineae</taxon>
        <taxon>Pisolithaceae</taxon>
        <taxon>Pisolithus</taxon>
    </lineage>
</organism>
<feature type="compositionally biased region" description="Polar residues" evidence="1">
    <location>
        <begin position="611"/>
        <end position="620"/>
    </location>
</feature>
<reference evidence="3" key="2">
    <citation type="submission" date="2015-01" db="EMBL/GenBank/DDBJ databases">
        <title>Evolutionary Origins and Diversification of the Mycorrhizal Mutualists.</title>
        <authorList>
            <consortium name="DOE Joint Genome Institute"/>
            <consortium name="Mycorrhizal Genomics Consortium"/>
            <person name="Kohler A."/>
            <person name="Kuo A."/>
            <person name="Nagy L.G."/>
            <person name="Floudas D."/>
            <person name="Copeland A."/>
            <person name="Barry K.W."/>
            <person name="Cichocki N."/>
            <person name="Veneault-Fourrey C."/>
            <person name="LaButti K."/>
            <person name="Lindquist E.A."/>
            <person name="Lipzen A."/>
            <person name="Lundell T."/>
            <person name="Morin E."/>
            <person name="Murat C."/>
            <person name="Riley R."/>
            <person name="Ohm R."/>
            <person name="Sun H."/>
            <person name="Tunlid A."/>
            <person name="Henrissat B."/>
            <person name="Grigoriev I.V."/>
            <person name="Hibbett D.S."/>
            <person name="Martin F."/>
        </authorList>
    </citation>
    <scope>NUCLEOTIDE SEQUENCE [LARGE SCALE GENOMIC DNA]</scope>
    <source>
        <strain evidence="3">Marx 270</strain>
    </source>
</reference>
<evidence type="ECO:0000256" key="1">
    <source>
        <dbReference type="SAM" id="MobiDB-lite"/>
    </source>
</evidence>
<feature type="region of interest" description="Disordered" evidence="1">
    <location>
        <begin position="364"/>
        <end position="404"/>
    </location>
</feature>
<keyword evidence="3" id="KW-1185">Reference proteome</keyword>
<feature type="compositionally biased region" description="Low complexity" evidence="1">
    <location>
        <begin position="367"/>
        <end position="389"/>
    </location>
</feature>
<feature type="compositionally biased region" description="Basic and acidic residues" evidence="1">
    <location>
        <begin position="42"/>
        <end position="61"/>
    </location>
</feature>
<feature type="region of interest" description="Disordered" evidence="1">
    <location>
        <begin position="607"/>
        <end position="627"/>
    </location>
</feature>
<name>A0A0C3PHJ9_PISTI</name>
<dbReference type="STRING" id="870435.A0A0C3PHJ9"/>
<feature type="region of interest" description="Disordered" evidence="1">
    <location>
        <begin position="1"/>
        <end position="71"/>
    </location>
</feature>
<feature type="region of interest" description="Disordered" evidence="1">
    <location>
        <begin position="516"/>
        <end position="537"/>
    </location>
</feature>
<feature type="compositionally biased region" description="Low complexity" evidence="1">
    <location>
        <begin position="305"/>
        <end position="317"/>
    </location>
</feature>
<proteinExistence type="predicted"/>
<dbReference type="HOGENOM" id="CLU_022554_0_0_1"/>
<dbReference type="InParanoid" id="A0A0C3PHJ9"/>
<protein>
    <submittedName>
        <fullName evidence="2">Uncharacterized protein</fullName>
    </submittedName>
</protein>
<reference evidence="2 3" key="1">
    <citation type="submission" date="2014-04" db="EMBL/GenBank/DDBJ databases">
        <authorList>
            <consortium name="DOE Joint Genome Institute"/>
            <person name="Kuo A."/>
            <person name="Kohler A."/>
            <person name="Costa M.D."/>
            <person name="Nagy L.G."/>
            <person name="Floudas D."/>
            <person name="Copeland A."/>
            <person name="Barry K.W."/>
            <person name="Cichocki N."/>
            <person name="Veneault-Fourrey C."/>
            <person name="LaButti K."/>
            <person name="Lindquist E.A."/>
            <person name="Lipzen A."/>
            <person name="Lundell T."/>
            <person name="Morin E."/>
            <person name="Murat C."/>
            <person name="Sun H."/>
            <person name="Tunlid A."/>
            <person name="Henrissat B."/>
            <person name="Grigoriev I.V."/>
            <person name="Hibbett D.S."/>
            <person name="Martin F."/>
            <person name="Nordberg H.P."/>
            <person name="Cantor M.N."/>
            <person name="Hua S.X."/>
        </authorList>
    </citation>
    <scope>NUCLEOTIDE SEQUENCE [LARGE SCALE GENOMIC DNA]</scope>
    <source>
        <strain evidence="2 3">Marx 270</strain>
    </source>
</reference>
<evidence type="ECO:0000313" key="2">
    <source>
        <dbReference type="EMBL" id="KIO07489.1"/>
    </source>
</evidence>
<dbReference type="OrthoDB" id="21648at2759"/>
<accession>A0A0C3PHJ9</accession>
<feature type="region of interest" description="Disordered" evidence="1">
    <location>
        <begin position="280"/>
        <end position="318"/>
    </location>
</feature>
<dbReference type="Proteomes" id="UP000054217">
    <property type="component" value="Unassembled WGS sequence"/>
</dbReference>
<sequence length="779" mass="83171">MARATRSAAAHEKDKQPDPAASAQPRPKQSTKKRKRVSLADSGDHPPLKQHHPENGIKEEAIPDDDEQPPIRALPELDLAADVPIRASDAQQILDILELVDTQGLLDRVFPLPSSSLSEPSTSKSQSGTYSLRTLLRESSQHPLRLLRAAVKNLFPISYNPRSRTSSPATQQLRFCNLAQSLLDQASFHSVPLPLDIDTILSDVPESPANGELEPSHWKKPPHHHQKCRYALMQRFPSGSTWWTSLSSDLVPSDEKAITDLQTANAELVAILPAPSNVDPLTTPPQGYTAEAKPSPTTLGTYGAKKPPGQKQKLPGPRRVSCGSFLDYGPYASFGPSFEQDGVEVGRWTLGEVYRSWEERKRRWSEECSSSSTDSNEDSVSSPVSDSLDAGSTHTVDPSLSNGVLEDEDSFEGLFSKDQIRLLKDALGSLEVEGAVQELLERNARALKRLEELQIQRLTKPGGFTPVEEGSEEWETAQGIFDSLTVLASLRPRSSGNDTPPLVPSASVLRKLHRTLPTAPTPGWNGTLPSTQSTALRDDSTLYIKSTATSVPSNPPAAAIPTPTTTAPATAATPSTQPYAAYSYNYAAPFRPGYQYKAPQPYYPNAYAPQTSSGPTQAGSQYYPGQHYNPTGQQQYAYSWYQYTPQAQAAAAAAAAGTTTPAAQGGASQPTPTLPTTYASFFSANAQTPGQRAVANTVLAAGTAAGATAKAAYAPAAWPAGTPAPGTGYAPATALPPHMRSVMSATTQAPAAVPGPYPTGYGSAGYYGAYQATPSPTQS</sequence>